<dbReference type="InterPro" id="IPR001544">
    <property type="entry name" value="Aminotrans_IV"/>
</dbReference>
<dbReference type="Gene3D" id="3.30.470.10">
    <property type="match status" value="1"/>
</dbReference>
<protein>
    <submittedName>
        <fullName evidence="2">Bifunctional aminodeoxychorismate synthase component I/aminotransferase</fullName>
    </submittedName>
</protein>
<dbReference type="PRINTS" id="PR00095">
    <property type="entry name" value="ANTSNTHASEI"/>
</dbReference>
<dbReference type="InterPro" id="IPR036038">
    <property type="entry name" value="Aminotransferase-like"/>
</dbReference>
<organism evidence="2 3">
    <name type="scientific">Leptospira inadai serovar Lyme</name>
    <dbReference type="NCBI Taxonomy" id="293084"/>
    <lineage>
        <taxon>Bacteria</taxon>
        <taxon>Pseudomonadati</taxon>
        <taxon>Spirochaetota</taxon>
        <taxon>Spirochaetia</taxon>
        <taxon>Leptospirales</taxon>
        <taxon>Leptospiraceae</taxon>
        <taxon>Leptospira</taxon>
    </lineage>
</organism>
<dbReference type="Gene3D" id="3.60.120.10">
    <property type="entry name" value="Anthranilate synthase"/>
    <property type="match status" value="1"/>
</dbReference>
<dbReference type="InterPro" id="IPR005801">
    <property type="entry name" value="ADC_synthase"/>
</dbReference>
<reference evidence="2" key="1">
    <citation type="submission" date="2018-01" db="EMBL/GenBank/DDBJ databases">
        <title>Genomic characterization of Leptospira inadai serogroup Lyme isolated from captured rat in Brazil and comparative analysis with human reference strain.</title>
        <authorList>
            <person name="Moreno L.Z."/>
            <person name="Loureiro A.P."/>
            <person name="Miraglia F."/>
            <person name="Kremer F.S."/>
            <person name="Eslabao M.R."/>
            <person name="Dellagostin O.A."/>
            <person name="Lilenbaum W."/>
            <person name="Moreno A.M."/>
        </authorList>
    </citation>
    <scope>NUCLEOTIDE SEQUENCE [LARGE SCALE GENOMIC DNA]</scope>
    <source>
        <strain evidence="2">M34/99</strain>
    </source>
</reference>
<name>A0ABX4YJT9_9LEPT</name>
<dbReference type="Gene3D" id="3.20.10.10">
    <property type="entry name" value="D-amino Acid Aminotransferase, subunit A, domain 2"/>
    <property type="match status" value="1"/>
</dbReference>
<sequence>MNWRDRNHFQPFVFLGKGFSPEEKPIIIFPREVLTTNRRSQVRKILREIDLKVLRGFQAVGWLSYEASSVFLHNDRYVEKDLHFGSPLAWFGIFDEYQTLEEEDLVEWMTSFNKDGYFLNYESSLDFEEFENSVLKIKQFLQKGDAYQINYTFPLNLTQSGSLGKLFFDLRKAQLVPYEAWFSIGKSEVSNTKHDILSLSPELFWSRKGREIRTFPMKGTRPRGGTKEEDLRLRKELADSPKDRAENLMITDLLRNDLGRISEFGSVNVPRLFSIEEYSTVFQMISEVHSILRKEIGFSEIFEALFPGGSITGAPKLKATEIISALEGERGIYTGAIALLSPNGETVSIPIRTLEFVERTSGIRDGRLGIGAGITIDSEPHEEWKECWAKARFMTESLNSIGGNFSIFTSMIAKRGTVYFSQDHKERMIVSARELGFPFSEEIWNESITEIRKKSESENKKNFRIRMILDAKGGLSSELEPFGENKKEGPILISGRALEVEPLSKHKTTVREIFQKENRKAVEAGYLDVIFLNDKKILLEGAIHSIFLKIHGKWFTPSLKSGILPGVYRKKLLSKLKVTETDLLPEDFDRADQVILTNAVRGIRRVTRIDRE</sequence>
<comment type="caution">
    <text evidence="2">The sequence shown here is derived from an EMBL/GenBank/DDBJ whole genome shotgun (WGS) entry which is preliminary data.</text>
</comment>
<feature type="domain" description="Chorismate-utilising enzyme C-terminal" evidence="1">
    <location>
        <begin position="127"/>
        <end position="390"/>
    </location>
</feature>
<dbReference type="Pfam" id="PF01063">
    <property type="entry name" value="Aminotran_4"/>
    <property type="match status" value="1"/>
</dbReference>
<evidence type="ECO:0000313" key="2">
    <source>
        <dbReference type="EMBL" id="PNV75434.1"/>
    </source>
</evidence>
<dbReference type="InterPro" id="IPR019999">
    <property type="entry name" value="Anth_synth_I-like"/>
</dbReference>
<dbReference type="PANTHER" id="PTHR11236">
    <property type="entry name" value="AMINOBENZOATE/ANTHRANILATE SYNTHASE"/>
    <property type="match status" value="1"/>
</dbReference>
<evidence type="ECO:0000259" key="1">
    <source>
        <dbReference type="Pfam" id="PF00425"/>
    </source>
</evidence>
<dbReference type="SUPFAM" id="SSF56322">
    <property type="entry name" value="ADC synthase"/>
    <property type="match status" value="1"/>
</dbReference>
<dbReference type="Proteomes" id="UP000094669">
    <property type="component" value="Unassembled WGS sequence"/>
</dbReference>
<proteinExistence type="predicted"/>
<dbReference type="InterPro" id="IPR043132">
    <property type="entry name" value="BCAT-like_C"/>
</dbReference>
<evidence type="ECO:0000313" key="3">
    <source>
        <dbReference type="Proteomes" id="UP000094669"/>
    </source>
</evidence>
<dbReference type="InterPro" id="IPR015890">
    <property type="entry name" value="Chorismate_C"/>
</dbReference>
<dbReference type="PANTHER" id="PTHR11236:SF50">
    <property type="entry name" value="AMINODEOXYCHORISMATE SYNTHASE COMPONENT 1"/>
    <property type="match status" value="1"/>
</dbReference>
<dbReference type="EMBL" id="MCRM02000007">
    <property type="protein sequence ID" value="PNV75434.1"/>
    <property type="molecule type" value="Genomic_DNA"/>
</dbReference>
<keyword evidence="3" id="KW-1185">Reference proteome</keyword>
<dbReference type="Pfam" id="PF00425">
    <property type="entry name" value="Chorismate_bind"/>
    <property type="match status" value="1"/>
</dbReference>
<dbReference type="InterPro" id="IPR043131">
    <property type="entry name" value="BCAT-like_N"/>
</dbReference>
<accession>A0ABX4YJT9</accession>
<dbReference type="SUPFAM" id="SSF56752">
    <property type="entry name" value="D-aminoacid aminotransferase-like PLP-dependent enzymes"/>
    <property type="match status" value="1"/>
</dbReference>
<gene>
    <name evidence="2" type="ORF">BES34_009325</name>
</gene>